<reference evidence="2" key="1">
    <citation type="journal article" date="2021" name="Nat. Commun.">
        <title>Genetic determinants of endophytism in the Arabidopsis root mycobiome.</title>
        <authorList>
            <person name="Mesny F."/>
            <person name="Miyauchi S."/>
            <person name="Thiergart T."/>
            <person name="Pickel B."/>
            <person name="Atanasova L."/>
            <person name="Karlsson M."/>
            <person name="Huettel B."/>
            <person name="Barry K.W."/>
            <person name="Haridas S."/>
            <person name="Chen C."/>
            <person name="Bauer D."/>
            <person name="Andreopoulos W."/>
            <person name="Pangilinan J."/>
            <person name="LaButti K."/>
            <person name="Riley R."/>
            <person name="Lipzen A."/>
            <person name="Clum A."/>
            <person name="Drula E."/>
            <person name="Henrissat B."/>
            <person name="Kohler A."/>
            <person name="Grigoriev I.V."/>
            <person name="Martin F.M."/>
            <person name="Hacquard S."/>
        </authorList>
    </citation>
    <scope>NUCLEOTIDE SEQUENCE</scope>
    <source>
        <strain evidence="2">MPI-CAGE-CH-0235</strain>
    </source>
</reference>
<comment type="caution">
    <text evidence="2">The sequence shown here is derived from an EMBL/GenBank/DDBJ whole genome shotgun (WGS) entry which is preliminary data.</text>
</comment>
<proteinExistence type="predicted"/>
<dbReference type="Proteomes" id="UP000813444">
    <property type="component" value="Unassembled WGS sequence"/>
</dbReference>
<dbReference type="AlphaFoldDB" id="A0A8K0T7S5"/>
<evidence type="ECO:0000256" key="1">
    <source>
        <dbReference type="SAM" id="SignalP"/>
    </source>
</evidence>
<evidence type="ECO:0008006" key="4">
    <source>
        <dbReference type="Google" id="ProtNLM"/>
    </source>
</evidence>
<dbReference type="EMBL" id="JAGPNK010000001">
    <property type="protein sequence ID" value="KAH7328912.1"/>
    <property type="molecule type" value="Genomic_DNA"/>
</dbReference>
<protein>
    <recommendedName>
        <fullName evidence="4">Secreted protein</fullName>
    </recommendedName>
</protein>
<sequence length="82" mass="9120">MSQMSSFFPLCPWLRVAFGFACLPSFTLLSADSGRGHRANVAIAEQPSLRHMPKAKVSFRLSQPLRLDYASRQTSYCVVPSV</sequence>
<gene>
    <name evidence="2" type="ORF">B0I35DRAFT_418756</name>
</gene>
<feature type="signal peptide" evidence="1">
    <location>
        <begin position="1"/>
        <end position="19"/>
    </location>
</feature>
<evidence type="ECO:0000313" key="2">
    <source>
        <dbReference type="EMBL" id="KAH7328912.1"/>
    </source>
</evidence>
<accession>A0A8K0T7S5</accession>
<name>A0A8K0T7S5_9HYPO</name>
<keyword evidence="1" id="KW-0732">Signal</keyword>
<feature type="chain" id="PRO_5035440187" description="Secreted protein" evidence="1">
    <location>
        <begin position="20"/>
        <end position="82"/>
    </location>
</feature>
<organism evidence="2 3">
    <name type="scientific">Stachybotrys elegans</name>
    <dbReference type="NCBI Taxonomy" id="80388"/>
    <lineage>
        <taxon>Eukaryota</taxon>
        <taxon>Fungi</taxon>
        <taxon>Dikarya</taxon>
        <taxon>Ascomycota</taxon>
        <taxon>Pezizomycotina</taxon>
        <taxon>Sordariomycetes</taxon>
        <taxon>Hypocreomycetidae</taxon>
        <taxon>Hypocreales</taxon>
        <taxon>Stachybotryaceae</taxon>
        <taxon>Stachybotrys</taxon>
    </lineage>
</organism>
<keyword evidence="3" id="KW-1185">Reference proteome</keyword>
<evidence type="ECO:0000313" key="3">
    <source>
        <dbReference type="Proteomes" id="UP000813444"/>
    </source>
</evidence>